<organism evidence="2 3">
    <name type="scientific">Limnothrix redekei LRLZ20PSL1</name>
    <dbReference type="NCBI Taxonomy" id="3112953"/>
    <lineage>
        <taxon>Bacteria</taxon>
        <taxon>Bacillati</taxon>
        <taxon>Cyanobacteriota</taxon>
        <taxon>Cyanophyceae</taxon>
        <taxon>Pseudanabaenales</taxon>
        <taxon>Pseudanabaenaceae</taxon>
        <taxon>Limnothrix</taxon>
    </lineage>
</organism>
<dbReference type="RefSeq" id="WP_393015620.1">
    <property type="nucleotide sequence ID" value="NZ_JAZAQF010000095.1"/>
</dbReference>
<evidence type="ECO:0000313" key="2">
    <source>
        <dbReference type="EMBL" id="MFG3819633.1"/>
    </source>
</evidence>
<evidence type="ECO:0000313" key="3">
    <source>
        <dbReference type="Proteomes" id="UP001604335"/>
    </source>
</evidence>
<feature type="signal peptide" evidence="1">
    <location>
        <begin position="1"/>
        <end position="34"/>
    </location>
</feature>
<evidence type="ECO:0000256" key="1">
    <source>
        <dbReference type="SAM" id="SignalP"/>
    </source>
</evidence>
<protein>
    <recommendedName>
        <fullName evidence="4">Thioredoxin domain-containing protein</fullName>
    </recommendedName>
</protein>
<dbReference type="Proteomes" id="UP001604335">
    <property type="component" value="Unassembled WGS sequence"/>
</dbReference>
<evidence type="ECO:0008006" key="4">
    <source>
        <dbReference type="Google" id="ProtNLM"/>
    </source>
</evidence>
<accession>A0ABW7CHV2</accession>
<reference evidence="3" key="1">
    <citation type="journal article" date="2024" name="Algal Res.">
        <title>Biochemical, toxicological and genomic investigation of a high-biomass producing Limnothrix strain isolated from Italian shallow drinking water reservoir.</title>
        <authorList>
            <person name="Simonazzi M."/>
            <person name="Shishido T.K."/>
            <person name="Delbaje E."/>
            <person name="Wahlsten M."/>
            <person name="Fewer D.P."/>
            <person name="Sivonen K."/>
            <person name="Pezzolesi L."/>
            <person name="Pistocchi R."/>
        </authorList>
    </citation>
    <scope>NUCLEOTIDE SEQUENCE [LARGE SCALE GENOMIC DNA]</scope>
    <source>
        <strain evidence="3">LRLZ20PSL1</strain>
    </source>
</reference>
<comment type="caution">
    <text evidence="2">The sequence shown here is derived from an EMBL/GenBank/DDBJ whole genome shotgun (WGS) entry which is preliminary data.</text>
</comment>
<feature type="chain" id="PRO_5045852357" description="Thioredoxin domain-containing protein" evidence="1">
    <location>
        <begin position="35"/>
        <end position="154"/>
    </location>
</feature>
<dbReference type="PANTHER" id="PTHR34573">
    <property type="entry name" value="VKC DOMAIN-CONTAINING PROTEIN"/>
    <property type="match status" value="1"/>
</dbReference>
<dbReference type="Gene3D" id="3.40.30.10">
    <property type="entry name" value="Glutaredoxin"/>
    <property type="match status" value="1"/>
</dbReference>
<proteinExistence type="predicted"/>
<dbReference type="EMBL" id="JAZAQF010000095">
    <property type="protein sequence ID" value="MFG3819633.1"/>
    <property type="molecule type" value="Genomic_DNA"/>
</dbReference>
<dbReference type="PROSITE" id="PS51257">
    <property type="entry name" value="PROKAR_LIPOPROTEIN"/>
    <property type="match status" value="1"/>
</dbReference>
<name>A0ABW7CHV2_9CYAN</name>
<dbReference type="SUPFAM" id="SSF52833">
    <property type="entry name" value="Thioredoxin-like"/>
    <property type="match status" value="1"/>
</dbReference>
<keyword evidence="1" id="KW-0732">Signal</keyword>
<dbReference type="InterPro" id="IPR036249">
    <property type="entry name" value="Thioredoxin-like_sf"/>
</dbReference>
<sequence length="154" mass="16589">MKPNRNLLTNQVWIGLGCAATLAGAGLVATLAEAAPPANPAKAAAPAIQGAIEQSWEGILAVSPRGLAQHLRQIGAKMYGAYWCGHCQSQKELFGQAFNQIRYIECDPQGRNPQPQLCTQAGIEGYPTWEIRGRKYPGVQSLATLARLSNYRGQ</sequence>
<gene>
    <name evidence="2" type="ORF">VPK24_18460</name>
</gene>
<dbReference type="PANTHER" id="PTHR34573:SF1">
    <property type="entry name" value="VITAMIN K EPOXIDE REDUCTASE DOMAIN-CONTAINING PROTEIN"/>
    <property type="match status" value="1"/>
</dbReference>
<keyword evidence="3" id="KW-1185">Reference proteome</keyword>